<feature type="region of interest" description="Disordered" evidence="1">
    <location>
        <begin position="265"/>
        <end position="315"/>
    </location>
</feature>
<proteinExistence type="predicted"/>
<dbReference type="RefSeq" id="WP_119571091.1">
    <property type="nucleotide sequence ID" value="NZ_CP068716.1"/>
</dbReference>
<dbReference type="OrthoDB" id="9762440at2"/>
<evidence type="ECO:0000259" key="2">
    <source>
        <dbReference type="Pfam" id="PF03432"/>
    </source>
</evidence>
<dbReference type="Proteomes" id="UP000286317">
    <property type="component" value="Unassembled WGS sequence"/>
</dbReference>
<dbReference type="AlphaFoldDB" id="A0A418ICS1"/>
<evidence type="ECO:0000256" key="1">
    <source>
        <dbReference type="SAM" id="MobiDB-lite"/>
    </source>
</evidence>
<accession>A0A418ICS1</accession>
<feature type="domain" description="MobA/VirD2-like nuclease" evidence="2">
    <location>
        <begin position="20"/>
        <end position="140"/>
    </location>
</feature>
<gene>
    <name evidence="3" type="ORF">BU112_12315</name>
</gene>
<feature type="compositionally biased region" description="Basic and acidic residues" evidence="1">
    <location>
        <begin position="305"/>
        <end position="315"/>
    </location>
</feature>
<dbReference type="Pfam" id="PF03432">
    <property type="entry name" value="Relaxase"/>
    <property type="match status" value="1"/>
</dbReference>
<dbReference type="EMBL" id="QXUF01000110">
    <property type="protein sequence ID" value="RIM97710.1"/>
    <property type="molecule type" value="Genomic_DNA"/>
</dbReference>
<evidence type="ECO:0000313" key="3">
    <source>
        <dbReference type="EMBL" id="RIM97710.1"/>
    </source>
</evidence>
<name>A0A418ICS1_9STAP</name>
<keyword evidence="4" id="KW-1185">Reference proteome</keyword>
<comment type="caution">
    <text evidence="3">The sequence shown here is derived from an EMBL/GenBank/DDBJ whole genome shotgun (WGS) entry which is preliminary data.</text>
</comment>
<dbReference type="InterPro" id="IPR005094">
    <property type="entry name" value="Endonuclease_MobA/VirD2"/>
</dbReference>
<feature type="compositionally biased region" description="Basic and acidic residues" evidence="1">
    <location>
        <begin position="265"/>
        <end position="276"/>
    </location>
</feature>
<evidence type="ECO:0000313" key="4">
    <source>
        <dbReference type="Proteomes" id="UP000286317"/>
    </source>
</evidence>
<reference evidence="3 4" key="1">
    <citation type="journal article" date="2016" name="Front. Microbiol.">
        <title>Comprehensive Phylogenetic Analysis of Bovine Non-aureus Staphylococci Species Based on Whole-Genome Sequencing.</title>
        <authorList>
            <person name="Naushad S."/>
            <person name="Barkema H.W."/>
            <person name="Luby C."/>
            <person name="Condas L.A."/>
            <person name="Nobrega D.B."/>
            <person name="Carson D.A."/>
            <person name="De Buck J."/>
        </authorList>
    </citation>
    <scope>NUCLEOTIDE SEQUENCE [LARGE SCALE GENOMIC DNA]</scope>
    <source>
        <strain evidence="3 4">SNUC 4554</strain>
    </source>
</reference>
<feature type="compositionally biased region" description="Basic and acidic residues" evidence="1">
    <location>
        <begin position="285"/>
        <end position="298"/>
    </location>
</feature>
<organism evidence="3 4">
    <name type="scientific">Staphylococcus shinii</name>
    <dbReference type="NCBI Taxonomy" id="2912228"/>
    <lineage>
        <taxon>Bacteria</taxon>
        <taxon>Bacillati</taxon>
        <taxon>Bacillota</taxon>
        <taxon>Bacilli</taxon>
        <taxon>Bacillales</taxon>
        <taxon>Staphylococcaceae</taxon>
        <taxon>Staphylococcus</taxon>
    </lineage>
</organism>
<sequence length="315" mass="36142">MATTKLGNTKSASRAINYAEKRSEEKSGLNCDVDYAKSAFKQTRALYGKENGIQAHTVIQSFKPGEVTPEQCNQLGLELAEKIAPNHQVAIYTHTDKEHYHNHIVINSIDIDTGKKYQSNKKQRELVKQENDNVCREHGLSVTERGTAQMRYTQAEKGIVFDRGEYSWKDELRELIENAKAHTSNLETFSEHLEEKGVKVKLRGETISYKPENANKWVRGRTLGADYEKGAIDDEHERHQEQQREPEYADGFKVNWDALEQHTEQLKQRRIERAQETKQANSKISSRDTRESESERPRIQSNDVEIERDGGGLSL</sequence>
<protein>
    <submittedName>
        <fullName evidence="3">Protein rlx</fullName>
    </submittedName>
</protein>